<accession>A0A2G1W2G5</accession>
<dbReference type="AlphaFoldDB" id="A0A2G1W2G5"/>
<keyword evidence="2" id="KW-1185">Reference proteome</keyword>
<dbReference type="Proteomes" id="UP000225740">
    <property type="component" value="Unassembled WGS sequence"/>
</dbReference>
<name>A0A2G1W2G5_9BACT</name>
<gene>
    <name evidence="1" type="ORF">CEE69_21025</name>
</gene>
<protein>
    <submittedName>
        <fullName evidence="1">Uncharacterized protein</fullName>
    </submittedName>
</protein>
<proteinExistence type="predicted"/>
<sequence>MLAVGAADLPAQSPEPAALRQLNQVFVKVIVPVTSRSPKQDGPVVESWVAQQLQQLGETEYFAVTGWVPVCDALLEHDAIDNRVWDGGLSGRNAFCPAGGDIPERENGRVLVSVAGWLPFAGCEARVSLPDEPGSRAVGTVQIFSGDGAERKPVGTKHQLPYVAVIIAPPPYEGFTSRGDAE</sequence>
<reference evidence="1 2" key="1">
    <citation type="submission" date="2017-06" db="EMBL/GenBank/DDBJ databases">
        <title>Description of Rhodopirellula bahusiensis sp. nov.</title>
        <authorList>
            <person name="Kizina J."/>
            <person name="Harder J."/>
        </authorList>
    </citation>
    <scope>NUCLEOTIDE SEQUENCE [LARGE SCALE GENOMIC DNA]</scope>
    <source>
        <strain evidence="1 2">SWK21</strain>
    </source>
</reference>
<evidence type="ECO:0000313" key="1">
    <source>
        <dbReference type="EMBL" id="PHQ33228.1"/>
    </source>
</evidence>
<dbReference type="EMBL" id="NIZW01000018">
    <property type="protein sequence ID" value="PHQ33228.1"/>
    <property type="molecule type" value="Genomic_DNA"/>
</dbReference>
<organism evidence="1 2">
    <name type="scientific">Rhodopirellula bahusiensis</name>
    <dbReference type="NCBI Taxonomy" id="2014065"/>
    <lineage>
        <taxon>Bacteria</taxon>
        <taxon>Pseudomonadati</taxon>
        <taxon>Planctomycetota</taxon>
        <taxon>Planctomycetia</taxon>
        <taxon>Pirellulales</taxon>
        <taxon>Pirellulaceae</taxon>
        <taxon>Rhodopirellula</taxon>
    </lineage>
</organism>
<comment type="caution">
    <text evidence="1">The sequence shown here is derived from an EMBL/GenBank/DDBJ whole genome shotgun (WGS) entry which is preliminary data.</text>
</comment>
<evidence type="ECO:0000313" key="2">
    <source>
        <dbReference type="Proteomes" id="UP000225740"/>
    </source>
</evidence>